<feature type="transmembrane region" description="Helical" evidence="1">
    <location>
        <begin position="89"/>
        <end position="116"/>
    </location>
</feature>
<accession>A0A1F4UQJ0</accession>
<keyword evidence="1" id="KW-1133">Transmembrane helix</keyword>
<keyword evidence="1" id="KW-0812">Transmembrane</keyword>
<feature type="transmembrane region" description="Helical" evidence="1">
    <location>
        <begin position="262"/>
        <end position="283"/>
    </location>
</feature>
<evidence type="ECO:0000313" key="2">
    <source>
        <dbReference type="EMBL" id="OGC46453.1"/>
    </source>
</evidence>
<evidence type="ECO:0008006" key="4">
    <source>
        <dbReference type="Google" id="ProtNLM"/>
    </source>
</evidence>
<protein>
    <recommendedName>
        <fullName evidence="4">Glycosyltransferase RgtA/B/C/D-like domain-containing protein</fullName>
    </recommendedName>
</protein>
<evidence type="ECO:0000313" key="3">
    <source>
        <dbReference type="Proteomes" id="UP000178615"/>
    </source>
</evidence>
<gene>
    <name evidence="2" type="ORF">A2V49_02885</name>
</gene>
<feature type="transmembrane region" description="Helical" evidence="1">
    <location>
        <begin position="6"/>
        <end position="24"/>
    </location>
</feature>
<feature type="transmembrane region" description="Helical" evidence="1">
    <location>
        <begin position="122"/>
        <end position="142"/>
    </location>
</feature>
<proteinExistence type="predicted"/>
<keyword evidence="1" id="KW-0472">Membrane</keyword>
<feature type="transmembrane region" description="Helical" evidence="1">
    <location>
        <begin position="36"/>
        <end position="53"/>
    </location>
</feature>
<comment type="caution">
    <text evidence="2">The sequence shown here is derived from an EMBL/GenBank/DDBJ whole genome shotgun (WGS) entry which is preliminary data.</text>
</comment>
<sequence>MVLGRVAASFYTAISVTIFYLILREIDELKKFRSDRWIYLFIFFYAFGTNIYSIASRSLWQHTSSLLLISVIIFFMLKSINNDKYVKWMGFFAGLLYLSRPLNIIFIFILSVYVFIKYKKYFLQYILYALPFIIFLIVYNTYAWGEPFTSEYVVKGNTQFSTPILEGLAGNLFSPARSFIFISPPLAISFYGMFLALKKKKKDKLDAISFILAITFIIIFFVYSKWWCWYGADRFGYGFFTEWVPLVSIFTYIIIKPKGNFIKILFTLSLIWSVHAQFNAVWYRKSRCGPDHNWSFYCLKPLIFSKQEY</sequence>
<feature type="transmembrane region" description="Helical" evidence="1">
    <location>
        <begin position="59"/>
        <end position="77"/>
    </location>
</feature>
<dbReference type="AlphaFoldDB" id="A0A1F4UQJ0"/>
<feature type="transmembrane region" description="Helical" evidence="1">
    <location>
        <begin position="205"/>
        <end position="223"/>
    </location>
</feature>
<dbReference type="EMBL" id="MEUV01000004">
    <property type="protein sequence ID" value="OGC46453.1"/>
    <property type="molecule type" value="Genomic_DNA"/>
</dbReference>
<dbReference type="Proteomes" id="UP000178615">
    <property type="component" value="Unassembled WGS sequence"/>
</dbReference>
<feature type="transmembrane region" description="Helical" evidence="1">
    <location>
        <begin position="235"/>
        <end position="255"/>
    </location>
</feature>
<reference evidence="2 3" key="1">
    <citation type="journal article" date="2016" name="Nat. Commun.">
        <title>Thousands of microbial genomes shed light on interconnected biogeochemical processes in an aquifer system.</title>
        <authorList>
            <person name="Anantharaman K."/>
            <person name="Brown C.T."/>
            <person name="Hug L.A."/>
            <person name="Sharon I."/>
            <person name="Castelle C.J."/>
            <person name="Probst A.J."/>
            <person name="Thomas B.C."/>
            <person name="Singh A."/>
            <person name="Wilkins M.J."/>
            <person name="Karaoz U."/>
            <person name="Brodie E.L."/>
            <person name="Williams K.H."/>
            <person name="Hubbard S.S."/>
            <person name="Banfield J.F."/>
        </authorList>
    </citation>
    <scope>NUCLEOTIDE SEQUENCE [LARGE SCALE GENOMIC DNA]</scope>
</reference>
<organism evidence="2 3">
    <name type="scientific">candidate division WWE3 bacterium RBG_19FT_COMBO_34_6</name>
    <dbReference type="NCBI Taxonomy" id="1802612"/>
    <lineage>
        <taxon>Bacteria</taxon>
        <taxon>Katanobacteria</taxon>
    </lineage>
</organism>
<name>A0A1F4UQJ0_UNCKA</name>
<evidence type="ECO:0000256" key="1">
    <source>
        <dbReference type="SAM" id="Phobius"/>
    </source>
</evidence>